<evidence type="ECO:0000256" key="6">
    <source>
        <dbReference type="SAM" id="Coils"/>
    </source>
</evidence>
<evidence type="ECO:0000256" key="5">
    <source>
        <dbReference type="ARBA" id="ARBA00074044"/>
    </source>
</evidence>
<keyword evidence="2" id="KW-0547">Nucleotide-binding</keyword>
<keyword evidence="6" id="KW-0175">Coiled coil</keyword>
<dbReference type="PANTHER" id="PTHR42855:SF2">
    <property type="entry name" value="DRUG RESISTANCE ABC TRANSPORTER,ATP-BINDING PROTEIN"/>
    <property type="match status" value="1"/>
</dbReference>
<comment type="caution">
    <text evidence="9">The sequence shown here is derived from an EMBL/GenBank/DDBJ whole genome shotgun (WGS) entry which is preliminary data.</text>
</comment>
<evidence type="ECO:0000256" key="7">
    <source>
        <dbReference type="SAM" id="MobiDB-lite"/>
    </source>
</evidence>
<dbReference type="Gene3D" id="3.40.50.300">
    <property type="entry name" value="P-loop containing nucleotide triphosphate hydrolases"/>
    <property type="match status" value="2"/>
</dbReference>
<dbReference type="PANTHER" id="PTHR42855">
    <property type="entry name" value="ABC TRANSPORTER ATP-BINDING SUBUNIT"/>
    <property type="match status" value="1"/>
</dbReference>
<dbReference type="Proteomes" id="UP000278983">
    <property type="component" value="Unassembled WGS sequence"/>
</dbReference>
<dbReference type="Pfam" id="PF00005">
    <property type="entry name" value="ABC_tran"/>
    <property type="match status" value="2"/>
</dbReference>
<sequence length="650" mass="74156">MISVEGLRVEFGVKPLFSGASFVVNDRDRIALVGKNGAGKSTMLKILCRQQRPTGGVVSIPSETTIGYLPQVMVLQDDTTVREEARKAFAYNTEMKAKLDDMNRQLAERSDYESREYMELVQRYTEEHERYMMLGAENYEAEIERTLGGLGFGRNDLERPTSEFSGGWRMRIELAKILLQKPDVLLLDEPTNHLDIESIQWLEQFLAQSAKAVVLVSHDRAFINNVTNRTLEISCGNVIDYKVKYDEYVMLRSERREQQLRAYENQQKEIAEAKAFIERFRYQATKAVQVQQKIRQLEKIVPIEIDEKDNSALHLKFPPCLRSGDYPIICDEVGKSYGDHQVFTNVNITIKRGEKVAFVGKNGEGKSTLVKCIMNEIPYDGMLKIGHNVQIGYFAQNQAQLLDDSLTVFETIDRVARGDIRLRINDILGAFMFGGEESDKRVKVLSGGERSRLAMIKLLLEPVNLLILDEPTNHLDMPSKDVLKEAIKTFDGTAIIVSHDREFLDGLVSKVYEFGGGKVKEHLGGIYDWIKSPVQAIRMTGEASIENKKDSPAKENQKQGSTASMYYQDRKEMMKRISRLQKSIKEREAKIEKIEGRMNELDKILCTPEGASDMTVVTEYTSTKKLLDNETERWEQLSIELEEIQNEINI</sequence>
<feature type="coiled-coil region" evidence="6">
    <location>
        <begin position="570"/>
        <end position="647"/>
    </location>
</feature>
<feature type="compositionally biased region" description="Basic and acidic residues" evidence="7">
    <location>
        <begin position="545"/>
        <end position="557"/>
    </location>
</feature>
<dbReference type="InterPro" id="IPR032781">
    <property type="entry name" value="ABC_tran_Xtn"/>
</dbReference>
<evidence type="ECO:0000313" key="9">
    <source>
        <dbReference type="EMBL" id="RUL59086.1"/>
    </source>
</evidence>
<dbReference type="Pfam" id="PF12848">
    <property type="entry name" value="ABC_tran_Xtn"/>
    <property type="match status" value="1"/>
</dbReference>
<dbReference type="OrthoDB" id="1521973at2"/>
<name>A0A3S0PA89_9BACT</name>
<gene>
    <name evidence="9" type="ORF">EHV08_04400</name>
</gene>
<feature type="domain" description="ABC transporter" evidence="8">
    <location>
        <begin position="2"/>
        <end position="260"/>
    </location>
</feature>
<keyword evidence="3 9" id="KW-0067">ATP-binding</keyword>
<dbReference type="InterPro" id="IPR003593">
    <property type="entry name" value="AAA+_ATPase"/>
</dbReference>
<dbReference type="SUPFAM" id="SSF52540">
    <property type="entry name" value="P-loop containing nucleoside triphosphate hydrolases"/>
    <property type="match status" value="2"/>
</dbReference>
<dbReference type="SMART" id="SM00382">
    <property type="entry name" value="AAA"/>
    <property type="match status" value="2"/>
</dbReference>
<dbReference type="AlphaFoldDB" id="A0A3S0PA89"/>
<proteinExistence type="inferred from homology"/>
<dbReference type="EMBL" id="RYYU01000001">
    <property type="protein sequence ID" value="RUL59086.1"/>
    <property type="molecule type" value="Genomic_DNA"/>
</dbReference>
<dbReference type="RefSeq" id="WP_126678256.1">
    <property type="nucleotide sequence ID" value="NZ_RYYU01000001.1"/>
</dbReference>
<dbReference type="FunFam" id="3.40.50.300:FF:000070">
    <property type="entry name" value="Putative ABC transporter ATP-binding component"/>
    <property type="match status" value="1"/>
</dbReference>
<evidence type="ECO:0000256" key="4">
    <source>
        <dbReference type="ARBA" id="ARBA00061551"/>
    </source>
</evidence>
<evidence type="ECO:0000256" key="3">
    <source>
        <dbReference type="ARBA" id="ARBA00022840"/>
    </source>
</evidence>
<comment type="similarity">
    <text evidence="4">Belongs to the ABC transporter superfamily. ABCF family. YbiT subfamily.</text>
</comment>
<dbReference type="InterPro" id="IPR003439">
    <property type="entry name" value="ABC_transporter-like_ATP-bd"/>
</dbReference>
<dbReference type="InterPro" id="IPR017871">
    <property type="entry name" value="ABC_transporter-like_CS"/>
</dbReference>
<feature type="domain" description="ABC transporter" evidence="8">
    <location>
        <begin position="328"/>
        <end position="541"/>
    </location>
</feature>
<evidence type="ECO:0000256" key="2">
    <source>
        <dbReference type="ARBA" id="ARBA00022741"/>
    </source>
</evidence>
<dbReference type="GO" id="GO:0005524">
    <property type="term" value="F:ATP binding"/>
    <property type="evidence" value="ECO:0007669"/>
    <property type="project" value="UniProtKB-KW"/>
</dbReference>
<dbReference type="PROSITE" id="PS00211">
    <property type="entry name" value="ABC_TRANSPORTER_1"/>
    <property type="match status" value="2"/>
</dbReference>
<reference evidence="9 10" key="1">
    <citation type="submission" date="2018-12" db="EMBL/GenBank/DDBJ databases">
        <title>Genome sequencing of Prevotella sp. KCOM 3155 (= JS262).</title>
        <authorList>
            <person name="Kook J.-K."/>
            <person name="Park S.-N."/>
            <person name="Lim Y.K."/>
        </authorList>
    </citation>
    <scope>NUCLEOTIDE SEQUENCE [LARGE SCALE GENOMIC DNA]</scope>
    <source>
        <strain evidence="9 10">KCOM 3155</strain>
    </source>
</reference>
<feature type="region of interest" description="Disordered" evidence="7">
    <location>
        <begin position="543"/>
        <end position="564"/>
    </location>
</feature>
<dbReference type="PROSITE" id="PS50893">
    <property type="entry name" value="ABC_TRANSPORTER_2"/>
    <property type="match status" value="2"/>
</dbReference>
<dbReference type="InterPro" id="IPR051309">
    <property type="entry name" value="ABCF_ATPase"/>
</dbReference>
<dbReference type="FunFam" id="3.40.50.300:FF:000011">
    <property type="entry name" value="Putative ABC transporter ATP-binding component"/>
    <property type="match status" value="1"/>
</dbReference>
<dbReference type="CDD" id="cd03221">
    <property type="entry name" value="ABCF_EF-3"/>
    <property type="match status" value="2"/>
</dbReference>
<dbReference type="GO" id="GO:0016887">
    <property type="term" value="F:ATP hydrolysis activity"/>
    <property type="evidence" value="ECO:0007669"/>
    <property type="project" value="InterPro"/>
</dbReference>
<keyword evidence="1" id="KW-0677">Repeat</keyword>
<keyword evidence="10" id="KW-1185">Reference proteome</keyword>
<evidence type="ECO:0000259" key="8">
    <source>
        <dbReference type="PROSITE" id="PS50893"/>
    </source>
</evidence>
<accession>A0A3S0PA89</accession>
<evidence type="ECO:0000256" key="1">
    <source>
        <dbReference type="ARBA" id="ARBA00022737"/>
    </source>
</evidence>
<dbReference type="InterPro" id="IPR027417">
    <property type="entry name" value="P-loop_NTPase"/>
</dbReference>
<organism evidence="9 10">
    <name type="scientific">Prevotella koreensis</name>
    <dbReference type="NCBI Taxonomy" id="2490854"/>
    <lineage>
        <taxon>Bacteria</taxon>
        <taxon>Pseudomonadati</taxon>
        <taxon>Bacteroidota</taxon>
        <taxon>Bacteroidia</taxon>
        <taxon>Bacteroidales</taxon>
        <taxon>Prevotellaceae</taxon>
        <taxon>Prevotella</taxon>
    </lineage>
</organism>
<evidence type="ECO:0000313" key="10">
    <source>
        <dbReference type="Proteomes" id="UP000278983"/>
    </source>
</evidence>
<protein>
    <recommendedName>
        <fullName evidence="5">Probable ATP-binding protein YbiT</fullName>
    </recommendedName>
</protein>